<keyword evidence="1" id="KW-0472">Membrane</keyword>
<dbReference type="EMBL" id="CP014806">
    <property type="protein sequence ID" value="AMW98333.1"/>
    <property type="molecule type" value="Genomic_DNA"/>
</dbReference>
<organism evidence="2 3">
    <name type="scientific">Rummeliibacillus stabekisii</name>
    <dbReference type="NCBI Taxonomy" id="241244"/>
    <lineage>
        <taxon>Bacteria</taxon>
        <taxon>Bacillati</taxon>
        <taxon>Bacillota</taxon>
        <taxon>Bacilli</taxon>
        <taxon>Bacillales</taxon>
        <taxon>Caryophanaceae</taxon>
        <taxon>Rummeliibacillus</taxon>
    </lineage>
</organism>
<feature type="transmembrane region" description="Helical" evidence="1">
    <location>
        <begin position="66"/>
        <end position="87"/>
    </location>
</feature>
<evidence type="ECO:0008006" key="4">
    <source>
        <dbReference type="Google" id="ProtNLM"/>
    </source>
</evidence>
<dbReference type="KEGG" id="rst:ATY39_02160"/>
<dbReference type="Proteomes" id="UP000076021">
    <property type="component" value="Chromosome"/>
</dbReference>
<evidence type="ECO:0000313" key="2">
    <source>
        <dbReference type="EMBL" id="AMW98333.1"/>
    </source>
</evidence>
<evidence type="ECO:0000256" key="1">
    <source>
        <dbReference type="SAM" id="Phobius"/>
    </source>
</evidence>
<keyword evidence="1" id="KW-0812">Transmembrane</keyword>
<feature type="transmembrane region" description="Helical" evidence="1">
    <location>
        <begin position="99"/>
        <end position="120"/>
    </location>
</feature>
<dbReference type="AlphaFoldDB" id="A0A143H9B0"/>
<sequence>MIALLSLIAYPFILFPFFLFLFVYFVFKKLFKKSNAFSKAADATTLLLFFSIPALTKLIWHFDLGLIVIILGIFIAMILTIVEWIKSKEIDLIKLFRKIWRLMFLILTFAYIGICLGAIIQKVIELY</sequence>
<dbReference type="Pfam" id="PF11877">
    <property type="entry name" value="DUF3397"/>
    <property type="match status" value="1"/>
</dbReference>
<gene>
    <name evidence="2" type="ORF">ATY39_02160</name>
</gene>
<reference evidence="3" key="2">
    <citation type="submission" date="2016-03" db="EMBL/GenBank/DDBJ databases">
        <authorList>
            <person name="Seldin L."/>
        </authorList>
    </citation>
    <scope>NUCLEOTIDE SEQUENCE [LARGE SCALE GENOMIC DNA]</scope>
    <source>
        <strain evidence="3">PP9</strain>
    </source>
</reference>
<feature type="transmembrane region" description="Helical" evidence="1">
    <location>
        <begin position="6"/>
        <end position="27"/>
    </location>
</feature>
<keyword evidence="1" id="KW-1133">Transmembrane helix</keyword>
<dbReference type="OrthoDB" id="2353183at2"/>
<reference evidence="2 3" key="1">
    <citation type="journal article" date="2016" name="Genome Announc.">
        <title>Whole-Genome Sequence of Rummeliibacillus stabekisii Strain PP9 Isolated from Antarctic Soil.</title>
        <authorList>
            <person name="da Mota F.F."/>
            <person name="Vollu R.E."/>
            <person name="Jurelevicius D."/>
            <person name="Seldin L."/>
        </authorList>
    </citation>
    <scope>NUCLEOTIDE SEQUENCE [LARGE SCALE GENOMIC DNA]</scope>
    <source>
        <strain evidence="2 3">PP9</strain>
    </source>
</reference>
<protein>
    <recommendedName>
        <fullName evidence="4">DUF3397 domain-containing protein</fullName>
    </recommendedName>
</protein>
<dbReference type="RefSeq" id="WP_066785179.1">
    <property type="nucleotide sequence ID" value="NZ_CP014806.1"/>
</dbReference>
<name>A0A143H9B0_9BACL</name>
<evidence type="ECO:0000313" key="3">
    <source>
        <dbReference type="Proteomes" id="UP000076021"/>
    </source>
</evidence>
<accession>A0A143H9B0</accession>
<proteinExistence type="predicted"/>
<dbReference type="STRING" id="241244.ATY39_02160"/>
<dbReference type="InterPro" id="IPR024515">
    <property type="entry name" value="DUF3397"/>
</dbReference>
<keyword evidence="3" id="KW-1185">Reference proteome</keyword>